<organism evidence="2 3">
    <name type="scientific">Paramarasmius palmivorus</name>
    <dbReference type="NCBI Taxonomy" id="297713"/>
    <lineage>
        <taxon>Eukaryota</taxon>
        <taxon>Fungi</taxon>
        <taxon>Dikarya</taxon>
        <taxon>Basidiomycota</taxon>
        <taxon>Agaricomycotina</taxon>
        <taxon>Agaricomycetes</taxon>
        <taxon>Agaricomycetidae</taxon>
        <taxon>Agaricales</taxon>
        <taxon>Marasmiineae</taxon>
        <taxon>Marasmiaceae</taxon>
        <taxon>Paramarasmius</taxon>
    </lineage>
</organism>
<evidence type="ECO:0000313" key="3">
    <source>
        <dbReference type="Proteomes" id="UP001383192"/>
    </source>
</evidence>
<name>A0AAW0E5P2_9AGAR</name>
<evidence type="ECO:0000313" key="2">
    <source>
        <dbReference type="EMBL" id="KAK7060588.1"/>
    </source>
</evidence>
<sequence length="198" mass="21615">MDSTQKFQAAFPTLLSASPKLAALHNARNLRDSASLQQADSCRKCGAFFSLQYDNQQYGTRLVRLDTKKRALPRGTAVQTTCGNCGWTDRQIVAKGSASLFQRRKSSAKSAANGKLLPENKERRSQVPPSAEPPAVITKKLSPAPEVAEAAKQTRNRPKKKLGLQEMLARNREKVEQEKRTGKDANSGSSLSAFLSGL</sequence>
<dbReference type="Proteomes" id="UP001383192">
    <property type="component" value="Unassembled WGS sequence"/>
</dbReference>
<dbReference type="AlphaFoldDB" id="A0AAW0E5P2"/>
<keyword evidence="3" id="KW-1185">Reference proteome</keyword>
<comment type="caution">
    <text evidence="2">The sequence shown here is derived from an EMBL/GenBank/DDBJ whole genome shotgun (WGS) entry which is preliminary data.</text>
</comment>
<accession>A0AAW0E5P2</accession>
<protein>
    <submittedName>
        <fullName evidence="2">Uncharacterized protein</fullName>
    </submittedName>
</protein>
<proteinExistence type="predicted"/>
<feature type="region of interest" description="Disordered" evidence="1">
    <location>
        <begin position="104"/>
        <end position="198"/>
    </location>
</feature>
<evidence type="ECO:0000256" key="1">
    <source>
        <dbReference type="SAM" id="MobiDB-lite"/>
    </source>
</evidence>
<feature type="compositionally biased region" description="Low complexity" evidence="1">
    <location>
        <begin position="187"/>
        <end position="198"/>
    </location>
</feature>
<reference evidence="2 3" key="1">
    <citation type="submission" date="2024-01" db="EMBL/GenBank/DDBJ databases">
        <title>A draft genome for a cacao thread blight-causing isolate of Paramarasmius palmivorus.</title>
        <authorList>
            <person name="Baruah I.K."/>
            <person name="Bukari Y."/>
            <person name="Amoako-Attah I."/>
            <person name="Meinhardt L.W."/>
            <person name="Bailey B.A."/>
            <person name="Cohen S.P."/>
        </authorList>
    </citation>
    <scope>NUCLEOTIDE SEQUENCE [LARGE SCALE GENOMIC DNA]</scope>
    <source>
        <strain evidence="2 3">GH-12</strain>
    </source>
</reference>
<dbReference type="EMBL" id="JAYKXP010000003">
    <property type="protein sequence ID" value="KAK7060588.1"/>
    <property type="molecule type" value="Genomic_DNA"/>
</dbReference>
<gene>
    <name evidence="2" type="ORF">VNI00_001354</name>
</gene>
<feature type="compositionally biased region" description="Basic and acidic residues" evidence="1">
    <location>
        <begin position="169"/>
        <end position="183"/>
    </location>
</feature>